<organism evidence="3 4">
    <name type="scientific">Psychrilyobacter piezotolerans</name>
    <dbReference type="NCBI Taxonomy" id="2293438"/>
    <lineage>
        <taxon>Bacteria</taxon>
        <taxon>Fusobacteriati</taxon>
        <taxon>Fusobacteriota</taxon>
        <taxon>Fusobacteriia</taxon>
        <taxon>Fusobacteriales</taxon>
        <taxon>Fusobacteriaceae</taxon>
        <taxon>Psychrilyobacter</taxon>
    </lineage>
</organism>
<evidence type="ECO:0000313" key="4">
    <source>
        <dbReference type="Proteomes" id="UP000263486"/>
    </source>
</evidence>
<dbReference type="RefSeq" id="WP_114642594.1">
    <property type="nucleotide sequence ID" value="NZ_JAACIO010000016.1"/>
</dbReference>
<dbReference type="PROSITE" id="PS01091">
    <property type="entry name" value="TATD_3"/>
    <property type="match status" value="1"/>
</dbReference>
<dbReference type="Pfam" id="PF01026">
    <property type="entry name" value="TatD_DNase"/>
    <property type="match status" value="1"/>
</dbReference>
<sequence length="251" mass="28945">MKLADTHCHIDSDRYDEDRENILKEIEGNLEFAVNIGYDLDSSKRSIELADRHDFMYAVVGVHPTDIKGYNDELEDQLEELAGHPKVVAIGEIGLDYHWMKDEKEEQKTVFRRQLELAKRVNKPVVIHTRDATHDTLEILKEYPEIKGIVHCYPGSYESAVEIMDNYYFGVGGVITFKNARKLVEAVSKIPLDRLVIETDSPYLTPTPFRGKRNHPIYVEHIARKIAEIKEISYEEVVRVTTENAKKIYGI</sequence>
<dbReference type="PIRSF" id="PIRSF005902">
    <property type="entry name" value="DNase_TatD"/>
    <property type="match status" value="1"/>
</dbReference>
<name>A0ABX9KGG4_9FUSO</name>
<dbReference type="GO" id="GO:0004527">
    <property type="term" value="F:exonuclease activity"/>
    <property type="evidence" value="ECO:0007669"/>
    <property type="project" value="UniProtKB-KW"/>
</dbReference>
<keyword evidence="3" id="KW-0269">Exonuclease</keyword>
<evidence type="ECO:0000313" key="3">
    <source>
        <dbReference type="EMBL" id="REI40855.1"/>
    </source>
</evidence>
<reference evidence="3 4" key="1">
    <citation type="submission" date="2018-08" db="EMBL/GenBank/DDBJ databases">
        <title>Draft genome sequence of Psychrilyobacter sp. strain SD5 isolated from Black Sea water.</title>
        <authorList>
            <person name="Yadav S."/>
            <person name="Villanueva L."/>
            <person name="Damste J.S.S."/>
        </authorList>
    </citation>
    <scope>NUCLEOTIDE SEQUENCE [LARGE SCALE GENOMIC DNA]</scope>
    <source>
        <strain evidence="3 4">SD5</strain>
    </source>
</reference>
<evidence type="ECO:0000256" key="1">
    <source>
        <dbReference type="ARBA" id="ARBA00022723"/>
    </source>
</evidence>
<keyword evidence="2" id="KW-0378">Hydrolase</keyword>
<accession>A0ABX9KGG4</accession>
<dbReference type="PANTHER" id="PTHR46124">
    <property type="entry name" value="D-AMINOACYL-TRNA DEACYLASE"/>
    <property type="match status" value="1"/>
</dbReference>
<dbReference type="InterPro" id="IPR001130">
    <property type="entry name" value="TatD-like"/>
</dbReference>
<keyword evidence="3" id="KW-0540">Nuclease</keyword>
<dbReference type="InterPro" id="IPR032466">
    <property type="entry name" value="Metal_Hydrolase"/>
</dbReference>
<dbReference type="CDD" id="cd01310">
    <property type="entry name" value="TatD_DNAse"/>
    <property type="match status" value="1"/>
</dbReference>
<proteinExistence type="predicted"/>
<keyword evidence="4" id="KW-1185">Reference proteome</keyword>
<dbReference type="InterPro" id="IPR018228">
    <property type="entry name" value="DNase_TatD-rel_CS"/>
</dbReference>
<dbReference type="PANTHER" id="PTHR46124:SF2">
    <property type="entry name" value="D-AMINOACYL-TRNA DEACYLASE"/>
    <property type="match status" value="1"/>
</dbReference>
<dbReference type="SUPFAM" id="SSF51556">
    <property type="entry name" value="Metallo-dependent hydrolases"/>
    <property type="match status" value="1"/>
</dbReference>
<dbReference type="NCBIfam" id="TIGR00010">
    <property type="entry name" value="YchF/TatD family DNA exonuclease"/>
    <property type="match status" value="1"/>
</dbReference>
<gene>
    <name evidence="3" type="ORF">DYH56_09310</name>
</gene>
<protein>
    <submittedName>
        <fullName evidence="3">YchF/TatD family DNA exonuclease</fullName>
    </submittedName>
</protein>
<dbReference type="Gene3D" id="3.20.20.140">
    <property type="entry name" value="Metal-dependent hydrolases"/>
    <property type="match status" value="1"/>
</dbReference>
<evidence type="ECO:0000256" key="2">
    <source>
        <dbReference type="ARBA" id="ARBA00022801"/>
    </source>
</evidence>
<dbReference type="EMBL" id="QUAJ01000015">
    <property type="protein sequence ID" value="REI40855.1"/>
    <property type="molecule type" value="Genomic_DNA"/>
</dbReference>
<dbReference type="Proteomes" id="UP000263486">
    <property type="component" value="Unassembled WGS sequence"/>
</dbReference>
<comment type="caution">
    <text evidence="3">The sequence shown here is derived from an EMBL/GenBank/DDBJ whole genome shotgun (WGS) entry which is preliminary data.</text>
</comment>
<dbReference type="InterPro" id="IPR015991">
    <property type="entry name" value="TatD/YcfH-like"/>
</dbReference>
<keyword evidence="1" id="KW-0479">Metal-binding</keyword>